<dbReference type="Pfam" id="PF01613">
    <property type="entry name" value="Flavin_Reduct"/>
    <property type="match status" value="1"/>
</dbReference>
<organism evidence="3 4">
    <name type="scientific">Paraburkholderia sediminicola</name>
    <dbReference type="NCBI Taxonomy" id="458836"/>
    <lineage>
        <taxon>Bacteria</taxon>
        <taxon>Pseudomonadati</taxon>
        <taxon>Pseudomonadota</taxon>
        <taxon>Betaproteobacteria</taxon>
        <taxon>Burkholderiales</taxon>
        <taxon>Burkholderiaceae</taxon>
        <taxon>Paraburkholderia</taxon>
    </lineage>
</organism>
<evidence type="ECO:0000313" key="3">
    <source>
        <dbReference type="EMBL" id="CAB3733222.1"/>
    </source>
</evidence>
<accession>A0A6J5CCG3</accession>
<reference evidence="3 4" key="1">
    <citation type="submission" date="2020-04" db="EMBL/GenBank/DDBJ databases">
        <authorList>
            <person name="De Canck E."/>
        </authorList>
    </citation>
    <scope>NUCLEOTIDE SEQUENCE [LARGE SCALE GENOMIC DNA]</scope>
    <source>
        <strain evidence="3 4">LMG 24238</strain>
    </source>
</reference>
<feature type="domain" description="Flavin reductase like" evidence="2">
    <location>
        <begin position="1"/>
        <end position="123"/>
    </location>
</feature>
<dbReference type="InterPro" id="IPR012349">
    <property type="entry name" value="Split_barrel_FMN-bd"/>
</dbReference>
<keyword evidence="4" id="KW-1185">Reference proteome</keyword>
<dbReference type="Proteomes" id="UP000494255">
    <property type="component" value="Unassembled WGS sequence"/>
</dbReference>
<sequence length="128" mass="13627">MTANAVCPVSLAPLLLLFCVRNESSFLPHLKQSRTFSVNILSSGQDDVSRYYGGQAHRGAIGTWDLNAASAPVLEGANATFVCHVSNLQQLGDHHVVVGEVVDMYSVDPPAPALIYAAGKYLGIELDS</sequence>
<dbReference type="EMBL" id="CADIKC010000010">
    <property type="protein sequence ID" value="CAB3733222.1"/>
    <property type="molecule type" value="Genomic_DNA"/>
</dbReference>
<dbReference type="InterPro" id="IPR002563">
    <property type="entry name" value="Flavin_Rdtase-like_dom"/>
</dbReference>
<dbReference type="InterPro" id="IPR050268">
    <property type="entry name" value="NADH-dep_flavin_reductase"/>
</dbReference>
<dbReference type="GO" id="GO:0042602">
    <property type="term" value="F:riboflavin reductase (NADPH) activity"/>
    <property type="evidence" value="ECO:0007669"/>
    <property type="project" value="TreeGrafter"/>
</dbReference>
<evidence type="ECO:0000313" key="4">
    <source>
        <dbReference type="Proteomes" id="UP000494255"/>
    </source>
</evidence>
<proteinExistence type="predicted"/>
<dbReference type="PANTHER" id="PTHR30466">
    <property type="entry name" value="FLAVIN REDUCTASE"/>
    <property type="match status" value="1"/>
</dbReference>
<dbReference type="SMART" id="SM00903">
    <property type="entry name" value="Flavin_Reduct"/>
    <property type="match status" value="1"/>
</dbReference>
<dbReference type="EC" id="1.5.1.42" evidence="3"/>
<dbReference type="GO" id="GO:0010181">
    <property type="term" value="F:FMN binding"/>
    <property type="evidence" value="ECO:0007669"/>
    <property type="project" value="InterPro"/>
</dbReference>
<dbReference type="Gene3D" id="2.30.110.10">
    <property type="entry name" value="Electron Transport, Fmn-binding Protein, Chain A"/>
    <property type="match status" value="1"/>
</dbReference>
<dbReference type="SUPFAM" id="SSF50475">
    <property type="entry name" value="FMN-binding split barrel"/>
    <property type="match status" value="1"/>
</dbReference>
<dbReference type="PANTHER" id="PTHR30466:SF1">
    <property type="entry name" value="FMN REDUCTASE (NADH) RUTF"/>
    <property type="match status" value="1"/>
</dbReference>
<evidence type="ECO:0000259" key="2">
    <source>
        <dbReference type="SMART" id="SM00903"/>
    </source>
</evidence>
<name>A0A6J5CCG3_9BURK</name>
<keyword evidence="1 3" id="KW-0560">Oxidoreductase</keyword>
<evidence type="ECO:0000256" key="1">
    <source>
        <dbReference type="ARBA" id="ARBA00023002"/>
    </source>
</evidence>
<dbReference type="GO" id="GO:0052874">
    <property type="term" value="F:FMN reductase (NADH) activity"/>
    <property type="evidence" value="ECO:0007669"/>
    <property type="project" value="UniProtKB-EC"/>
</dbReference>
<gene>
    <name evidence="3" type="primary">rutF_3</name>
    <name evidence="3" type="ORF">LMG24238_05926</name>
</gene>
<dbReference type="AlphaFoldDB" id="A0A6J5CCG3"/>
<protein>
    <submittedName>
        <fullName evidence="3">FMN reductase (NADH) RutF</fullName>
        <ecNumber evidence="3">1.5.1.42</ecNumber>
    </submittedName>
</protein>